<dbReference type="RefSeq" id="WP_092600665.1">
    <property type="nucleotide sequence ID" value="NZ_FNJR01000005.1"/>
</dbReference>
<name>A0A1H0TIA3_9ACTN</name>
<evidence type="ECO:0000256" key="4">
    <source>
        <dbReference type="ARBA" id="ARBA00022490"/>
    </source>
</evidence>
<organism evidence="10 11">
    <name type="scientific">Actinopolyspora xinjiangensis</name>
    <dbReference type="NCBI Taxonomy" id="405564"/>
    <lineage>
        <taxon>Bacteria</taxon>
        <taxon>Bacillati</taxon>
        <taxon>Actinomycetota</taxon>
        <taxon>Actinomycetes</taxon>
        <taxon>Actinopolysporales</taxon>
        <taxon>Actinopolysporaceae</taxon>
        <taxon>Actinopolyspora</taxon>
    </lineage>
</organism>
<reference evidence="11" key="1">
    <citation type="submission" date="2016-10" db="EMBL/GenBank/DDBJ databases">
        <authorList>
            <person name="Varghese N."/>
            <person name="Submissions S."/>
        </authorList>
    </citation>
    <scope>NUCLEOTIDE SEQUENCE [LARGE SCALE GENOMIC DNA]</scope>
    <source>
        <strain evidence="11">DSM 46732</strain>
    </source>
</reference>
<protein>
    <recommendedName>
        <fullName evidence="3 5">Regulatory protein RecX</fullName>
    </recommendedName>
</protein>
<dbReference type="Pfam" id="PF21981">
    <property type="entry name" value="RecX_HTH3"/>
    <property type="match status" value="1"/>
</dbReference>
<dbReference type="GO" id="GO:0005737">
    <property type="term" value="C:cytoplasm"/>
    <property type="evidence" value="ECO:0007669"/>
    <property type="project" value="UniProtKB-SubCell"/>
</dbReference>
<evidence type="ECO:0000259" key="9">
    <source>
        <dbReference type="Pfam" id="PF21982"/>
    </source>
</evidence>
<dbReference type="Pfam" id="PF21982">
    <property type="entry name" value="RecX_HTH1"/>
    <property type="match status" value="1"/>
</dbReference>
<dbReference type="InterPro" id="IPR003783">
    <property type="entry name" value="Regulatory_RecX"/>
</dbReference>
<feature type="domain" description="RecX third three-helical" evidence="8">
    <location>
        <begin position="137"/>
        <end position="184"/>
    </location>
</feature>
<keyword evidence="11" id="KW-1185">Reference proteome</keyword>
<feature type="region of interest" description="Disordered" evidence="6">
    <location>
        <begin position="1"/>
        <end position="46"/>
    </location>
</feature>
<dbReference type="InterPro" id="IPR036388">
    <property type="entry name" value="WH-like_DNA-bd_sf"/>
</dbReference>
<dbReference type="Pfam" id="PF02631">
    <property type="entry name" value="RecX_HTH2"/>
    <property type="match status" value="1"/>
</dbReference>
<dbReference type="InterPro" id="IPR053926">
    <property type="entry name" value="RecX_HTH_1st"/>
</dbReference>
<evidence type="ECO:0000313" key="10">
    <source>
        <dbReference type="EMBL" id="SDP53410.1"/>
    </source>
</evidence>
<sequence length="208" mass="22608">MADTESGAGSVRPLPGEASGPVAGEVSGDVPDGAPESPAEERTARDTVYRLLATRARSRAELLRALRRKGVATDTAETVLDRFAAAGLVDDAAFAAEWVRGRHRQRGLGRGALREELRDKGIDEDTAAEALESVDTDAEVERARELVRRRARGMTAVDARTRTRRLLGLLARKGYGRALAFRVVREELESTGVQASAPDEELWFEPDD</sequence>
<evidence type="ECO:0000256" key="6">
    <source>
        <dbReference type="SAM" id="MobiDB-lite"/>
    </source>
</evidence>
<evidence type="ECO:0000256" key="5">
    <source>
        <dbReference type="HAMAP-Rule" id="MF_01114"/>
    </source>
</evidence>
<dbReference type="HAMAP" id="MF_01114">
    <property type="entry name" value="RecX"/>
    <property type="match status" value="1"/>
</dbReference>
<dbReference type="OrthoDB" id="5244465at2"/>
<dbReference type="Gene3D" id="1.10.10.10">
    <property type="entry name" value="Winged helix-like DNA-binding domain superfamily/Winged helix DNA-binding domain"/>
    <property type="match status" value="2"/>
</dbReference>
<keyword evidence="4 5" id="KW-0963">Cytoplasm</keyword>
<dbReference type="STRING" id="405564.SAMN04487905_10574"/>
<dbReference type="PANTHER" id="PTHR33602:SF1">
    <property type="entry name" value="REGULATORY PROTEIN RECX FAMILY PROTEIN"/>
    <property type="match status" value="1"/>
</dbReference>
<evidence type="ECO:0000256" key="3">
    <source>
        <dbReference type="ARBA" id="ARBA00018111"/>
    </source>
</evidence>
<dbReference type="Proteomes" id="UP000199497">
    <property type="component" value="Unassembled WGS sequence"/>
</dbReference>
<comment type="subcellular location">
    <subcellularLocation>
        <location evidence="1 5">Cytoplasm</location>
    </subcellularLocation>
</comment>
<evidence type="ECO:0000256" key="1">
    <source>
        <dbReference type="ARBA" id="ARBA00004496"/>
    </source>
</evidence>
<feature type="domain" description="RecX first three-helical" evidence="9">
    <location>
        <begin position="44"/>
        <end position="82"/>
    </location>
</feature>
<evidence type="ECO:0000259" key="8">
    <source>
        <dbReference type="Pfam" id="PF21981"/>
    </source>
</evidence>
<dbReference type="InterPro" id="IPR053924">
    <property type="entry name" value="RecX_HTH_2nd"/>
</dbReference>
<evidence type="ECO:0000259" key="7">
    <source>
        <dbReference type="Pfam" id="PF02631"/>
    </source>
</evidence>
<dbReference type="AlphaFoldDB" id="A0A1H0TIA3"/>
<comment type="similarity">
    <text evidence="2 5">Belongs to the RecX family.</text>
</comment>
<evidence type="ECO:0000313" key="11">
    <source>
        <dbReference type="Proteomes" id="UP000199497"/>
    </source>
</evidence>
<dbReference type="PANTHER" id="PTHR33602">
    <property type="entry name" value="REGULATORY PROTEIN RECX FAMILY PROTEIN"/>
    <property type="match status" value="1"/>
</dbReference>
<evidence type="ECO:0000256" key="2">
    <source>
        <dbReference type="ARBA" id="ARBA00009695"/>
    </source>
</evidence>
<dbReference type="GO" id="GO:0006282">
    <property type="term" value="P:regulation of DNA repair"/>
    <property type="evidence" value="ECO:0007669"/>
    <property type="project" value="UniProtKB-UniRule"/>
</dbReference>
<comment type="function">
    <text evidence="5">Modulates RecA activity.</text>
</comment>
<dbReference type="EMBL" id="FNJR01000005">
    <property type="protein sequence ID" value="SDP53410.1"/>
    <property type="molecule type" value="Genomic_DNA"/>
</dbReference>
<proteinExistence type="inferred from homology"/>
<feature type="domain" description="RecX second three-helical" evidence="7">
    <location>
        <begin position="90"/>
        <end position="131"/>
    </location>
</feature>
<gene>
    <name evidence="5" type="primary">recX</name>
    <name evidence="10" type="ORF">SAMN04487905_10574</name>
</gene>
<accession>A0A1H0TIA3</accession>
<dbReference type="InterPro" id="IPR053925">
    <property type="entry name" value="RecX_HTH_3rd"/>
</dbReference>